<evidence type="ECO:0000313" key="1">
    <source>
        <dbReference type="EMBL" id="KAF9686371.1"/>
    </source>
</evidence>
<protein>
    <submittedName>
        <fullName evidence="1">Uncharacterized protein</fullName>
    </submittedName>
</protein>
<keyword evidence="2" id="KW-1185">Reference proteome</keyword>
<name>A0A835TEF7_9ROSI</name>
<organism evidence="1 2">
    <name type="scientific">Salix dunnii</name>
    <dbReference type="NCBI Taxonomy" id="1413687"/>
    <lineage>
        <taxon>Eukaryota</taxon>
        <taxon>Viridiplantae</taxon>
        <taxon>Streptophyta</taxon>
        <taxon>Embryophyta</taxon>
        <taxon>Tracheophyta</taxon>
        <taxon>Spermatophyta</taxon>
        <taxon>Magnoliopsida</taxon>
        <taxon>eudicotyledons</taxon>
        <taxon>Gunneridae</taxon>
        <taxon>Pentapetalae</taxon>
        <taxon>rosids</taxon>
        <taxon>fabids</taxon>
        <taxon>Malpighiales</taxon>
        <taxon>Salicaceae</taxon>
        <taxon>Saliceae</taxon>
        <taxon>Salix</taxon>
    </lineage>
</organism>
<reference evidence="1 2" key="1">
    <citation type="submission" date="2020-10" db="EMBL/GenBank/DDBJ databases">
        <title>Plant Genome Project.</title>
        <authorList>
            <person name="Zhang R.-G."/>
        </authorList>
    </citation>
    <scope>NUCLEOTIDE SEQUENCE [LARGE SCALE GENOMIC DNA]</scope>
    <source>
        <strain evidence="1">FAFU-HL-1</strain>
        <tissue evidence="1">Leaf</tissue>
    </source>
</reference>
<sequence length="100" mass="11485">MDSNTQTIISCERLILLESDFKELRDFSALLYHWGLYEQSLQYLELLDEDAVEILIRRLGLISMEEDSACPQEAWNMWVSVLATLAELRNSDTGIPMSSV</sequence>
<dbReference type="EMBL" id="JADGMS010000003">
    <property type="protein sequence ID" value="KAF9686371.1"/>
    <property type="molecule type" value="Genomic_DNA"/>
</dbReference>
<proteinExistence type="predicted"/>
<evidence type="ECO:0000313" key="2">
    <source>
        <dbReference type="Proteomes" id="UP000657918"/>
    </source>
</evidence>
<gene>
    <name evidence="1" type="ORF">SADUNF_Sadunf03G0151700</name>
</gene>
<dbReference type="AlphaFoldDB" id="A0A835TEF7"/>
<accession>A0A835TEF7</accession>
<dbReference type="Proteomes" id="UP000657918">
    <property type="component" value="Unassembled WGS sequence"/>
</dbReference>
<comment type="caution">
    <text evidence="1">The sequence shown here is derived from an EMBL/GenBank/DDBJ whole genome shotgun (WGS) entry which is preliminary data.</text>
</comment>